<dbReference type="PANTHER" id="PTHR40132:SF1">
    <property type="entry name" value="PRE-MRNA-SPLICING FACTOR 38B"/>
    <property type="match status" value="1"/>
</dbReference>
<sequence length="500" mass="57605">MSSLSSVVSDLVRASMGTSVAPQVTDEELDRHVADLILKEAKKKAERFGQDGIRAYLRSGMSDSNAPRTNKRFISSIIRSTDDHNKTILQAQAQAAQELKRQRDEVERRERRARAEEAVAAEILRRSRARGSSSRWKGNEAESWDHWDGRTAERPARKPRNWETWTGEDADNDVERDRHRRSRRHRSRSGDRRRRNDDRSSRRIRREHSSDSRIDDSARRRHDEKRPSRSHAKSRRRSPSRLYSDDEKYVTDSRSRPARDRRHALSSLSPSRSSNGTDDSRPLKRQRSASLSRSNSRRRYESPMAESSDVVAREVELRQKLKSTRTKDDTRPVDPPSKRDRSPSAERTKSSEPPPKRTKAGPSSRMRSPSPSRSPSLTPGPEPELQLPSKMDKYFEESYDPRLDIAPMTVPKVPATGLINNAEYEGWDAMLELIRLRQEDREEKKMMERLGLTKPKTKSHNLVSSSAANDRWNGVGLSIMEIEYKKRGTVREWDLGKEGL</sequence>
<reference evidence="3" key="1">
    <citation type="submission" date="2023-03" db="EMBL/GenBank/DDBJ databases">
        <title>Massive genome expansion in bonnet fungi (Mycena s.s.) driven by repeated elements and novel gene families across ecological guilds.</title>
        <authorList>
            <consortium name="Lawrence Berkeley National Laboratory"/>
            <person name="Harder C.B."/>
            <person name="Miyauchi S."/>
            <person name="Viragh M."/>
            <person name="Kuo A."/>
            <person name="Thoen E."/>
            <person name="Andreopoulos B."/>
            <person name="Lu D."/>
            <person name="Skrede I."/>
            <person name="Drula E."/>
            <person name="Henrissat B."/>
            <person name="Morin E."/>
            <person name="Kohler A."/>
            <person name="Barry K."/>
            <person name="LaButti K."/>
            <person name="Morin E."/>
            <person name="Salamov A."/>
            <person name="Lipzen A."/>
            <person name="Mereny Z."/>
            <person name="Hegedus B."/>
            <person name="Baldrian P."/>
            <person name="Stursova M."/>
            <person name="Weitz H."/>
            <person name="Taylor A."/>
            <person name="Grigoriev I.V."/>
            <person name="Nagy L.G."/>
            <person name="Martin F."/>
            <person name="Kauserud H."/>
        </authorList>
    </citation>
    <scope>NUCLEOTIDE SEQUENCE</scope>
    <source>
        <strain evidence="3">9144</strain>
    </source>
</reference>
<evidence type="ECO:0000313" key="4">
    <source>
        <dbReference type="Proteomes" id="UP001219525"/>
    </source>
</evidence>
<feature type="region of interest" description="Disordered" evidence="2">
    <location>
        <begin position="126"/>
        <end position="388"/>
    </location>
</feature>
<keyword evidence="4" id="KW-1185">Reference proteome</keyword>
<comment type="caution">
    <text evidence="3">The sequence shown here is derived from an EMBL/GenBank/DDBJ whole genome shotgun (WGS) entry which is preliminary data.</text>
</comment>
<evidence type="ECO:0000313" key="3">
    <source>
        <dbReference type="EMBL" id="KAJ7204350.1"/>
    </source>
</evidence>
<feature type="compositionally biased region" description="Low complexity" evidence="2">
    <location>
        <begin position="362"/>
        <end position="376"/>
    </location>
</feature>
<dbReference type="PANTHER" id="PTHR40132">
    <property type="entry name" value="PRE-MRNA-SPLICING FACTOR 38B"/>
    <property type="match status" value="1"/>
</dbReference>
<evidence type="ECO:0000256" key="2">
    <source>
        <dbReference type="SAM" id="MobiDB-lite"/>
    </source>
</evidence>
<dbReference type="AlphaFoldDB" id="A0AAD6Y7W9"/>
<keyword evidence="1" id="KW-0175">Coiled coil</keyword>
<name>A0AAD6Y7W9_9AGAR</name>
<dbReference type="Proteomes" id="UP001219525">
    <property type="component" value="Unassembled WGS sequence"/>
</dbReference>
<gene>
    <name evidence="3" type="ORF">GGX14DRAFT_544110</name>
</gene>
<feature type="compositionally biased region" description="Basic residues" evidence="2">
    <location>
        <begin position="178"/>
        <end position="187"/>
    </location>
</feature>
<feature type="compositionally biased region" description="Basic and acidic residues" evidence="2">
    <location>
        <begin position="188"/>
        <end position="218"/>
    </location>
</feature>
<feature type="coiled-coil region" evidence="1">
    <location>
        <begin position="89"/>
        <end position="119"/>
    </location>
</feature>
<protein>
    <submittedName>
        <fullName evidence="3">Uncharacterized protein</fullName>
    </submittedName>
</protein>
<dbReference type="EMBL" id="JARJCW010000047">
    <property type="protein sequence ID" value="KAJ7204350.1"/>
    <property type="molecule type" value="Genomic_DNA"/>
</dbReference>
<feature type="compositionally biased region" description="Low complexity" evidence="2">
    <location>
        <begin position="265"/>
        <end position="274"/>
    </location>
</feature>
<organism evidence="3 4">
    <name type="scientific">Mycena pura</name>
    <dbReference type="NCBI Taxonomy" id="153505"/>
    <lineage>
        <taxon>Eukaryota</taxon>
        <taxon>Fungi</taxon>
        <taxon>Dikarya</taxon>
        <taxon>Basidiomycota</taxon>
        <taxon>Agaricomycotina</taxon>
        <taxon>Agaricomycetes</taxon>
        <taxon>Agaricomycetidae</taxon>
        <taxon>Agaricales</taxon>
        <taxon>Marasmiineae</taxon>
        <taxon>Mycenaceae</taxon>
        <taxon>Mycena</taxon>
    </lineage>
</organism>
<evidence type="ECO:0000256" key="1">
    <source>
        <dbReference type="SAM" id="Coils"/>
    </source>
</evidence>
<feature type="compositionally biased region" description="Basic and acidic residues" evidence="2">
    <location>
        <begin position="137"/>
        <end position="156"/>
    </location>
</feature>
<accession>A0AAD6Y7W9</accession>
<feature type="compositionally biased region" description="Basic and acidic residues" evidence="2">
    <location>
        <begin position="243"/>
        <end position="258"/>
    </location>
</feature>
<proteinExistence type="predicted"/>
<feature type="compositionally biased region" description="Basic and acidic residues" evidence="2">
    <location>
        <begin position="311"/>
        <end position="350"/>
    </location>
</feature>
<feature type="compositionally biased region" description="Basic residues" evidence="2">
    <location>
        <begin position="219"/>
        <end position="239"/>
    </location>
</feature>